<evidence type="ECO:0000256" key="2">
    <source>
        <dbReference type="ARBA" id="ARBA00022448"/>
    </source>
</evidence>
<accession>A0A542DBF1</accession>
<dbReference type="InterPro" id="IPR011527">
    <property type="entry name" value="ABC1_TM_dom"/>
</dbReference>
<dbReference type="OrthoDB" id="9806127at2"/>
<gene>
    <name evidence="14" type="ORF">FB471_0008</name>
</gene>
<evidence type="ECO:0000259" key="12">
    <source>
        <dbReference type="PROSITE" id="PS50893"/>
    </source>
</evidence>
<dbReference type="PANTHER" id="PTHR43394:SF1">
    <property type="entry name" value="ATP-BINDING CASSETTE SUB-FAMILY B MEMBER 10, MITOCHONDRIAL"/>
    <property type="match status" value="1"/>
</dbReference>
<evidence type="ECO:0000259" key="13">
    <source>
        <dbReference type="PROSITE" id="PS50929"/>
    </source>
</evidence>
<dbReference type="GO" id="GO:0005524">
    <property type="term" value="F:ATP binding"/>
    <property type="evidence" value="ECO:0007669"/>
    <property type="project" value="UniProtKB-KW"/>
</dbReference>
<evidence type="ECO:0000256" key="1">
    <source>
        <dbReference type="ARBA" id="ARBA00004651"/>
    </source>
</evidence>
<keyword evidence="15" id="KW-1185">Reference proteome</keyword>
<dbReference type="CDD" id="cd18547">
    <property type="entry name" value="ABC_6TM_Tm288_like"/>
    <property type="match status" value="1"/>
</dbReference>
<feature type="transmembrane region" description="Helical" evidence="11">
    <location>
        <begin position="35"/>
        <end position="55"/>
    </location>
</feature>
<sequence length="636" mass="67784">MTDSGNAAVPAEEELARSRPAVTRRLLAELRPHRWRLVAVLGTALGGVAAGTLAAPRVLGHATDLIFAGAVGGGLPAGASAAEELDRLRAEGRENLAEVYGTVDIVPGQGVDFARLGLVLLGLLALYLLAFACTLVAERLTAVAVARVVFDLREQVAAKLTRLPLGYFDRHSRGELQSRLTNDVDNVQKALQQGMAQLVTKTCAVLGVLVMMFVVSPLLAVIVLATLPVAGLIAAPITKRARSRFTERWSATGELNSQVEQVYAAHSLVAAFGRRELVERTFDEHNERVYRAARRGQVASEAVEPAMSMVANLNYILIAVVGALRVIGGSISIGEVQAFLHYSGHFGHNAGMLAGIIGQLQSGLASAERIFDLLDAQEEPADPDGAATTGPVRGRVCFDRVSFRYSPDTPVIQDLSLTVQPGQTVAIVGATGAGKTTLANLLLRFYELDSGRILVDGTDIASLPRDAVRGLTGVVLQDGWLFEGTVAENIAYGRPRASRQQVVAAARATRVDHFVRTLPEGYDTVLDESTGISAGEKQLIMAARALLSDPAILILDEATSSVDARTEVLVQRAMTSLLAGRTSFVIAHRLSTIREADLILLLDSGRVVERGRHQELLDADGGYARLYAAQHSASLP</sequence>
<evidence type="ECO:0000256" key="5">
    <source>
        <dbReference type="ARBA" id="ARBA00022840"/>
    </source>
</evidence>
<dbReference type="GO" id="GO:0005886">
    <property type="term" value="C:plasma membrane"/>
    <property type="evidence" value="ECO:0007669"/>
    <property type="project" value="UniProtKB-SubCell"/>
</dbReference>
<dbReference type="GO" id="GO:0016887">
    <property type="term" value="F:ATP hydrolysis activity"/>
    <property type="evidence" value="ECO:0007669"/>
    <property type="project" value="InterPro"/>
</dbReference>
<keyword evidence="2" id="KW-0813">Transport</keyword>
<keyword evidence="5 14" id="KW-0067">ATP-binding</keyword>
<dbReference type="SMART" id="SM00382">
    <property type="entry name" value="AAA"/>
    <property type="match status" value="1"/>
</dbReference>
<dbReference type="SUPFAM" id="SSF90123">
    <property type="entry name" value="ABC transporter transmembrane region"/>
    <property type="match status" value="1"/>
</dbReference>
<dbReference type="EMBL" id="VFML01000001">
    <property type="protein sequence ID" value="TQJ00393.1"/>
    <property type="molecule type" value="Genomic_DNA"/>
</dbReference>
<keyword evidence="7 11" id="KW-0472">Membrane</keyword>
<dbReference type="InterPro" id="IPR027417">
    <property type="entry name" value="P-loop_NTPase"/>
</dbReference>
<evidence type="ECO:0000256" key="6">
    <source>
        <dbReference type="ARBA" id="ARBA00022989"/>
    </source>
</evidence>
<dbReference type="Gene3D" id="1.20.1560.10">
    <property type="entry name" value="ABC transporter type 1, transmembrane domain"/>
    <property type="match status" value="1"/>
</dbReference>
<dbReference type="InterPro" id="IPR003593">
    <property type="entry name" value="AAA+_ATPase"/>
</dbReference>
<feature type="domain" description="ABC transporter" evidence="12">
    <location>
        <begin position="396"/>
        <end position="629"/>
    </location>
</feature>
<organism evidence="14 15">
    <name type="scientific">Amycolatopsis cihanbeyliensis</name>
    <dbReference type="NCBI Taxonomy" id="1128664"/>
    <lineage>
        <taxon>Bacteria</taxon>
        <taxon>Bacillati</taxon>
        <taxon>Actinomycetota</taxon>
        <taxon>Actinomycetes</taxon>
        <taxon>Pseudonocardiales</taxon>
        <taxon>Pseudonocardiaceae</taxon>
        <taxon>Amycolatopsis</taxon>
    </lineage>
</organism>
<evidence type="ECO:0000313" key="15">
    <source>
        <dbReference type="Proteomes" id="UP000320876"/>
    </source>
</evidence>
<proteinExistence type="inferred from homology"/>
<evidence type="ECO:0000256" key="10">
    <source>
        <dbReference type="ARBA" id="ARBA00071747"/>
    </source>
</evidence>
<evidence type="ECO:0000256" key="9">
    <source>
        <dbReference type="ARBA" id="ARBA00061644"/>
    </source>
</evidence>
<dbReference type="GO" id="GO:0015421">
    <property type="term" value="F:ABC-type oligopeptide transporter activity"/>
    <property type="evidence" value="ECO:0007669"/>
    <property type="project" value="TreeGrafter"/>
</dbReference>
<evidence type="ECO:0000313" key="14">
    <source>
        <dbReference type="EMBL" id="TQJ00393.1"/>
    </source>
</evidence>
<comment type="subcellular location">
    <subcellularLocation>
        <location evidence="1">Cell membrane</location>
        <topology evidence="1">Multi-pass membrane protein</topology>
    </subcellularLocation>
</comment>
<dbReference type="Gene3D" id="3.40.50.300">
    <property type="entry name" value="P-loop containing nucleotide triphosphate hydrolases"/>
    <property type="match status" value="1"/>
</dbReference>
<name>A0A542DBF1_AMYCI</name>
<keyword evidence="3 11" id="KW-0812">Transmembrane</keyword>
<dbReference type="PROSITE" id="PS50929">
    <property type="entry name" value="ABC_TM1F"/>
    <property type="match status" value="1"/>
</dbReference>
<comment type="caution">
    <text evidence="14">The sequence shown here is derived from an EMBL/GenBank/DDBJ whole genome shotgun (WGS) entry which is preliminary data.</text>
</comment>
<dbReference type="Pfam" id="PF00005">
    <property type="entry name" value="ABC_tran"/>
    <property type="match status" value="1"/>
</dbReference>
<protein>
    <recommendedName>
        <fullName evidence="10">Fatty acid ABC transporter ATP-binding/permease protein</fullName>
    </recommendedName>
</protein>
<keyword evidence="4" id="KW-0547">Nucleotide-binding</keyword>
<comment type="similarity">
    <text evidence="9">Belongs to the ABC transporter superfamily. Lipid exporter (TC 3.A.1.106) family.</text>
</comment>
<evidence type="ECO:0000256" key="11">
    <source>
        <dbReference type="SAM" id="Phobius"/>
    </source>
</evidence>
<dbReference type="InterPro" id="IPR036640">
    <property type="entry name" value="ABC1_TM_sf"/>
</dbReference>
<keyword evidence="6 11" id="KW-1133">Transmembrane helix</keyword>
<dbReference type="CDD" id="cd03254">
    <property type="entry name" value="ABCC_Glucan_exporter_like"/>
    <property type="match status" value="1"/>
</dbReference>
<evidence type="ECO:0000256" key="4">
    <source>
        <dbReference type="ARBA" id="ARBA00022741"/>
    </source>
</evidence>
<dbReference type="Proteomes" id="UP000320876">
    <property type="component" value="Unassembled WGS sequence"/>
</dbReference>
<dbReference type="InterPro" id="IPR039421">
    <property type="entry name" value="Type_1_exporter"/>
</dbReference>
<reference evidence="14 15" key="1">
    <citation type="submission" date="2019-06" db="EMBL/GenBank/DDBJ databases">
        <title>Sequencing the genomes of 1000 actinobacteria strains.</title>
        <authorList>
            <person name="Klenk H.-P."/>
        </authorList>
    </citation>
    <scope>NUCLEOTIDE SEQUENCE [LARGE SCALE GENOMIC DNA]</scope>
    <source>
        <strain evidence="14 15">DSM 45679</strain>
    </source>
</reference>
<dbReference type="FunFam" id="3.40.50.300:FF:000287">
    <property type="entry name" value="Multidrug ABC transporter ATP-binding protein"/>
    <property type="match status" value="1"/>
</dbReference>
<dbReference type="RefSeq" id="WP_141995328.1">
    <property type="nucleotide sequence ID" value="NZ_VFML01000001.1"/>
</dbReference>
<feature type="domain" description="ABC transmembrane type-1" evidence="13">
    <location>
        <begin position="44"/>
        <end position="362"/>
    </location>
</feature>
<comment type="function">
    <text evidence="8">ABC transporter involved in fatty acid import. Transmembrane domains (TMD) form a pore in the membrane and the ATP-binding domain (NBD) is responsible for energy generation.</text>
</comment>
<dbReference type="AlphaFoldDB" id="A0A542DBF1"/>
<dbReference type="InterPro" id="IPR003439">
    <property type="entry name" value="ABC_transporter-like_ATP-bd"/>
</dbReference>
<dbReference type="Pfam" id="PF00664">
    <property type="entry name" value="ABC_membrane"/>
    <property type="match status" value="1"/>
</dbReference>
<evidence type="ECO:0000256" key="7">
    <source>
        <dbReference type="ARBA" id="ARBA00023136"/>
    </source>
</evidence>
<dbReference type="SUPFAM" id="SSF52540">
    <property type="entry name" value="P-loop containing nucleoside triphosphate hydrolases"/>
    <property type="match status" value="1"/>
</dbReference>
<evidence type="ECO:0000256" key="8">
    <source>
        <dbReference type="ARBA" id="ARBA00055053"/>
    </source>
</evidence>
<evidence type="ECO:0000256" key="3">
    <source>
        <dbReference type="ARBA" id="ARBA00022692"/>
    </source>
</evidence>
<dbReference type="PANTHER" id="PTHR43394">
    <property type="entry name" value="ATP-DEPENDENT PERMEASE MDL1, MITOCHONDRIAL"/>
    <property type="match status" value="1"/>
</dbReference>
<dbReference type="PROSITE" id="PS50893">
    <property type="entry name" value="ABC_TRANSPORTER_2"/>
    <property type="match status" value="1"/>
</dbReference>
<feature type="transmembrane region" description="Helical" evidence="11">
    <location>
        <begin position="116"/>
        <end position="137"/>
    </location>
</feature>